<accession>A0A849KDY4</accession>
<feature type="transmembrane region" description="Helical" evidence="1">
    <location>
        <begin position="63"/>
        <end position="81"/>
    </location>
</feature>
<dbReference type="EMBL" id="JABFCS010000001">
    <property type="protein sequence ID" value="NNU44744.1"/>
    <property type="molecule type" value="Genomic_DNA"/>
</dbReference>
<dbReference type="Proteomes" id="UP000552954">
    <property type="component" value="Unassembled WGS sequence"/>
</dbReference>
<feature type="transmembrane region" description="Helical" evidence="1">
    <location>
        <begin position="6"/>
        <end position="24"/>
    </location>
</feature>
<comment type="caution">
    <text evidence="2">The sequence shown here is derived from an EMBL/GenBank/DDBJ whole genome shotgun (WGS) entry which is preliminary data.</text>
</comment>
<sequence>MRNLFRVVFVLYVPFLAACAWIFATDNGGGGPYQIAKALGAIGAGLPWTLAVFVLYPPHAGPWLLYALSVAGALVNLWLLARYAGWLPSRRTA</sequence>
<dbReference type="RefSeq" id="WP_171561880.1">
    <property type="nucleotide sequence ID" value="NZ_JABFCS010000001.1"/>
</dbReference>
<dbReference type="PROSITE" id="PS51257">
    <property type="entry name" value="PROKAR_LIPOPROTEIN"/>
    <property type="match status" value="1"/>
</dbReference>
<feature type="transmembrane region" description="Helical" evidence="1">
    <location>
        <begin position="36"/>
        <end position="57"/>
    </location>
</feature>
<proteinExistence type="predicted"/>
<reference evidence="2 3" key="2">
    <citation type="submission" date="2020-06" db="EMBL/GenBank/DDBJ databases">
        <title>Ramlibacter rhizophilus sp. nov., isolated from rhizosphere soil of national flower Mugunghwa from South Korea.</title>
        <authorList>
            <person name="Zheng-Fei Y."/>
            <person name="Huan T."/>
        </authorList>
    </citation>
    <scope>NUCLEOTIDE SEQUENCE [LARGE SCALE GENOMIC DNA]</scope>
    <source>
        <strain evidence="2 3">B156</strain>
    </source>
</reference>
<evidence type="ECO:0000313" key="3">
    <source>
        <dbReference type="Proteomes" id="UP000552954"/>
    </source>
</evidence>
<evidence type="ECO:0000256" key="1">
    <source>
        <dbReference type="SAM" id="Phobius"/>
    </source>
</evidence>
<organism evidence="2 3">
    <name type="scientific">Ramlibacter montanisoli</name>
    <dbReference type="NCBI Taxonomy" id="2732512"/>
    <lineage>
        <taxon>Bacteria</taxon>
        <taxon>Pseudomonadati</taxon>
        <taxon>Pseudomonadota</taxon>
        <taxon>Betaproteobacteria</taxon>
        <taxon>Burkholderiales</taxon>
        <taxon>Comamonadaceae</taxon>
        <taxon>Ramlibacter</taxon>
    </lineage>
</organism>
<keyword evidence="1" id="KW-0812">Transmembrane</keyword>
<reference evidence="2 3" key="1">
    <citation type="submission" date="2020-05" db="EMBL/GenBank/DDBJ databases">
        <authorList>
            <person name="Khan S.A."/>
            <person name="Jeon C.O."/>
            <person name="Chun B.H."/>
        </authorList>
    </citation>
    <scope>NUCLEOTIDE SEQUENCE [LARGE SCALE GENOMIC DNA]</scope>
    <source>
        <strain evidence="2 3">B156</strain>
    </source>
</reference>
<gene>
    <name evidence="2" type="ORF">HK415_18660</name>
</gene>
<name>A0A849KDY4_9BURK</name>
<keyword evidence="1" id="KW-1133">Transmembrane helix</keyword>
<keyword evidence="1" id="KW-0472">Membrane</keyword>
<protein>
    <submittedName>
        <fullName evidence="2">Uncharacterized protein</fullName>
    </submittedName>
</protein>
<dbReference type="AlphaFoldDB" id="A0A849KDY4"/>
<evidence type="ECO:0000313" key="2">
    <source>
        <dbReference type="EMBL" id="NNU44744.1"/>
    </source>
</evidence>
<keyword evidence="3" id="KW-1185">Reference proteome</keyword>